<evidence type="ECO:0000313" key="8">
    <source>
        <dbReference type="Proteomes" id="UP000242381"/>
    </source>
</evidence>
<keyword evidence="3" id="KW-0689">Ribosomal protein</keyword>
<evidence type="ECO:0000256" key="6">
    <source>
        <dbReference type="ARBA" id="ARBA00035180"/>
    </source>
</evidence>
<dbReference type="InterPro" id="IPR042776">
    <property type="entry name" value="Ribosomal_mL53_fung"/>
</dbReference>
<dbReference type="Proteomes" id="UP000242381">
    <property type="component" value="Unassembled WGS sequence"/>
</dbReference>
<dbReference type="PANTHER" id="PTHR28236">
    <property type="entry name" value="54S RIBOSOMAL PROTEIN L44, MITOCHONDRIAL"/>
    <property type="match status" value="1"/>
</dbReference>
<dbReference type="GO" id="GO:0003735">
    <property type="term" value="F:structural constituent of ribosome"/>
    <property type="evidence" value="ECO:0007669"/>
    <property type="project" value="TreeGrafter"/>
</dbReference>
<dbReference type="Gene3D" id="3.40.30.10">
    <property type="entry name" value="Glutaredoxin"/>
    <property type="match status" value="1"/>
</dbReference>
<dbReference type="VEuPathDB" id="FungiDB:BCV72DRAFT_261436"/>
<dbReference type="OMA" id="MDFNCSK"/>
<proteinExistence type="inferred from homology"/>
<accession>A0A0A1NFB4</accession>
<evidence type="ECO:0000256" key="1">
    <source>
        <dbReference type="ARBA" id="ARBA00004173"/>
    </source>
</evidence>
<dbReference type="PANTHER" id="PTHR28236:SF1">
    <property type="entry name" value="LARGE RIBOSOMAL SUBUNIT PROTEIN ML53"/>
    <property type="match status" value="1"/>
</dbReference>
<dbReference type="InterPro" id="IPR019716">
    <property type="entry name" value="Ribosomal_mL53"/>
</dbReference>
<sequence length="100" mass="11231">MFMKQITEIKVALSPFNAASKSSRLFLNHINTDAARKVNPTIKIVTDVLNDPTAPSHIQVAYKDGKKLSLDADKMKISNIVQTVNKHAKKLEEIEEAKNW</sequence>
<evidence type="ECO:0000256" key="3">
    <source>
        <dbReference type="ARBA" id="ARBA00022980"/>
    </source>
</evidence>
<evidence type="ECO:0000256" key="2">
    <source>
        <dbReference type="ARBA" id="ARBA00005557"/>
    </source>
</evidence>
<reference evidence="7 8" key="1">
    <citation type="journal article" date="2016" name="Proc. Natl. Acad. Sci. U.S.A.">
        <title>Lipid metabolic changes in an early divergent fungus govern the establishment of a mutualistic symbiosis with endobacteria.</title>
        <authorList>
            <person name="Lastovetsky O.A."/>
            <person name="Gaspar M.L."/>
            <person name="Mondo S.J."/>
            <person name="LaButti K.M."/>
            <person name="Sandor L."/>
            <person name="Grigoriev I.V."/>
            <person name="Henry S.A."/>
            <person name="Pawlowska T.E."/>
        </authorList>
    </citation>
    <scope>NUCLEOTIDE SEQUENCE [LARGE SCALE GENOMIC DNA]</scope>
    <source>
        <strain evidence="7 8">ATCC 11559</strain>
    </source>
</reference>
<evidence type="ECO:0000256" key="4">
    <source>
        <dbReference type="ARBA" id="ARBA00023128"/>
    </source>
</evidence>
<evidence type="ECO:0000313" key="7">
    <source>
        <dbReference type="EMBL" id="ORE18972.1"/>
    </source>
</evidence>
<dbReference type="EMBL" id="KV921319">
    <property type="protein sequence ID" value="ORE18972.1"/>
    <property type="molecule type" value="Genomic_DNA"/>
</dbReference>
<keyword evidence="4" id="KW-0496">Mitochondrion</keyword>
<protein>
    <recommendedName>
        <fullName evidence="6">Large ribosomal subunit protein mL53</fullName>
    </recommendedName>
</protein>
<comment type="subcellular location">
    <subcellularLocation>
        <location evidence="1">Mitochondrion</location>
    </subcellularLocation>
</comment>
<keyword evidence="5" id="KW-0687">Ribonucleoprotein</keyword>
<dbReference type="Pfam" id="PF10780">
    <property type="entry name" value="MRP_L53"/>
    <property type="match status" value="1"/>
</dbReference>
<comment type="similarity">
    <text evidence="2">Belongs to the mitochondrion-specific ribosomal protein mL53 family.</text>
</comment>
<gene>
    <name evidence="7" type="ORF">BCV71DRAFT_290504</name>
</gene>
<evidence type="ECO:0000256" key="5">
    <source>
        <dbReference type="ARBA" id="ARBA00023274"/>
    </source>
</evidence>
<organism evidence="7 8">
    <name type="scientific">Rhizopus microsporus</name>
    <dbReference type="NCBI Taxonomy" id="58291"/>
    <lineage>
        <taxon>Eukaryota</taxon>
        <taxon>Fungi</taxon>
        <taxon>Fungi incertae sedis</taxon>
        <taxon>Mucoromycota</taxon>
        <taxon>Mucoromycotina</taxon>
        <taxon>Mucoromycetes</taxon>
        <taxon>Mucorales</taxon>
        <taxon>Mucorineae</taxon>
        <taxon>Rhizopodaceae</taxon>
        <taxon>Rhizopus</taxon>
    </lineage>
</organism>
<dbReference type="AlphaFoldDB" id="A0A0A1NFB4"/>
<name>A0A0A1NFB4_RHIZD</name>
<dbReference type="GO" id="GO:0005762">
    <property type="term" value="C:mitochondrial large ribosomal subunit"/>
    <property type="evidence" value="ECO:0007669"/>
    <property type="project" value="TreeGrafter"/>
</dbReference>